<dbReference type="NCBIfam" id="TIGR00113">
    <property type="entry name" value="queA"/>
    <property type="match status" value="1"/>
</dbReference>
<dbReference type="GO" id="GO:0005737">
    <property type="term" value="C:cytoplasm"/>
    <property type="evidence" value="ECO:0007669"/>
    <property type="project" value="UniProtKB-SubCell"/>
</dbReference>
<reference evidence="6 7" key="1">
    <citation type="journal article" date="2016" name="Nat. Commun.">
        <title>Thousands of microbial genomes shed light on interconnected biogeochemical processes in an aquifer system.</title>
        <authorList>
            <person name="Anantharaman K."/>
            <person name="Brown C.T."/>
            <person name="Hug L.A."/>
            <person name="Sharon I."/>
            <person name="Castelle C.J."/>
            <person name="Probst A.J."/>
            <person name="Thomas B.C."/>
            <person name="Singh A."/>
            <person name="Wilkins M.J."/>
            <person name="Karaoz U."/>
            <person name="Brodie E.L."/>
            <person name="Williams K.H."/>
            <person name="Hubbard S.S."/>
            <person name="Banfield J.F."/>
        </authorList>
    </citation>
    <scope>NUCLEOTIDE SEQUENCE [LARGE SCALE GENOMIC DNA]</scope>
</reference>
<comment type="function">
    <text evidence="5">Transfers and isomerizes the ribose moiety from AdoMet to the 7-aminomethyl group of 7-deazaguanine (preQ1-tRNA) to give epoxyqueuosine (oQ-tRNA).</text>
</comment>
<dbReference type="AlphaFoldDB" id="A0A1F4TVU7"/>
<keyword evidence="3 5" id="KW-0949">S-adenosyl-L-methionine</keyword>
<evidence type="ECO:0000313" key="6">
    <source>
        <dbReference type="EMBL" id="OGC36845.1"/>
    </source>
</evidence>
<comment type="subcellular location">
    <subcellularLocation>
        <location evidence="5">Cytoplasm</location>
    </subcellularLocation>
</comment>
<evidence type="ECO:0000256" key="2">
    <source>
        <dbReference type="ARBA" id="ARBA00022679"/>
    </source>
</evidence>
<evidence type="ECO:0000256" key="1">
    <source>
        <dbReference type="ARBA" id="ARBA00022490"/>
    </source>
</evidence>
<protein>
    <recommendedName>
        <fullName evidence="5">S-adenosylmethionine:tRNA ribosyltransferase-isomerase</fullName>
        <ecNumber evidence="5">2.4.99.17</ecNumber>
    </recommendedName>
    <alternativeName>
        <fullName evidence="5">Queuosine biosynthesis protein QueA</fullName>
    </alternativeName>
</protein>
<dbReference type="EMBL" id="MEUF01000004">
    <property type="protein sequence ID" value="OGC36845.1"/>
    <property type="molecule type" value="Genomic_DNA"/>
</dbReference>
<keyword evidence="6" id="KW-0413">Isomerase</keyword>
<comment type="pathway">
    <text evidence="5">tRNA modification; tRNA-queuosine biosynthesis.</text>
</comment>
<dbReference type="UniPathway" id="UPA00392"/>
<dbReference type="Gene3D" id="2.40.10.240">
    <property type="entry name" value="QueA-like"/>
    <property type="match status" value="1"/>
</dbReference>
<name>A0A1F4TVU7_UNCSA</name>
<gene>
    <name evidence="5" type="primary">queA</name>
    <name evidence="6" type="ORF">A2311_02885</name>
</gene>
<comment type="caution">
    <text evidence="6">The sequence shown here is derived from an EMBL/GenBank/DDBJ whole genome shotgun (WGS) entry which is preliminary data.</text>
</comment>
<dbReference type="InterPro" id="IPR042119">
    <property type="entry name" value="QueA_dom2"/>
</dbReference>
<dbReference type="FunFam" id="2.40.10.240:FF:000002">
    <property type="entry name" value="S-adenosylmethionine:tRNA ribosyltransferase-isomerase"/>
    <property type="match status" value="1"/>
</dbReference>
<evidence type="ECO:0000256" key="4">
    <source>
        <dbReference type="ARBA" id="ARBA00022785"/>
    </source>
</evidence>
<dbReference type="InterPro" id="IPR003699">
    <property type="entry name" value="QueA"/>
</dbReference>
<evidence type="ECO:0000313" key="7">
    <source>
        <dbReference type="Proteomes" id="UP000178951"/>
    </source>
</evidence>
<dbReference type="HAMAP" id="MF_00113">
    <property type="entry name" value="QueA"/>
    <property type="match status" value="1"/>
</dbReference>
<dbReference type="Gene3D" id="3.40.1780.10">
    <property type="entry name" value="QueA-like"/>
    <property type="match status" value="2"/>
</dbReference>
<dbReference type="NCBIfam" id="NF001140">
    <property type="entry name" value="PRK00147.1"/>
    <property type="match status" value="1"/>
</dbReference>
<keyword evidence="1 5" id="KW-0963">Cytoplasm</keyword>
<keyword evidence="2 5" id="KW-0808">Transferase</keyword>
<dbReference type="PANTHER" id="PTHR30307">
    <property type="entry name" value="S-ADENOSYLMETHIONINE:TRNA RIBOSYLTRANSFERASE-ISOMERASE"/>
    <property type="match status" value="1"/>
</dbReference>
<proteinExistence type="inferred from homology"/>
<comment type="subunit">
    <text evidence="5">Monomer.</text>
</comment>
<dbReference type="SUPFAM" id="SSF111337">
    <property type="entry name" value="QueA-like"/>
    <property type="match status" value="1"/>
</dbReference>
<dbReference type="Proteomes" id="UP000178951">
    <property type="component" value="Unassembled WGS sequence"/>
</dbReference>
<dbReference type="GO" id="GO:0008616">
    <property type="term" value="P:tRNA queuosine(34) biosynthetic process"/>
    <property type="evidence" value="ECO:0007669"/>
    <property type="project" value="UniProtKB-UniRule"/>
</dbReference>
<dbReference type="Pfam" id="PF02547">
    <property type="entry name" value="Queuosine_synth"/>
    <property type="match status" value="1"/>
</dbReference>
<keyword evidence="4 5" id="KW-0671">Queuosine biosynthesis</keyword>
<evidence type="ECO:0000256" key="5">
    <source>
        <dbReference type="HAMAP-Rule" id="MF_00113"/>
    </source>
</evidence>
<comment type="similarity">
    <text evidence="5">Belongs to the QueA family.</text>
</comment>
<organism evidence="6 7">
    <name type="scientific">candidate division WOR-1 bacterium RIFOXYB2_FULL_48_7</name>
    <dbReference type="NCBI Taxonomy" id="1802583"/>
    <lineage>
        <taxon>Bacteria</taxon>
        <taxon>Bacillati</taxon>
        <taxon>Saganbacteria</taxon>
    </lineage>
</organism>
<dbReference type="STRING" id="1802583.A2311_02885"/>
<accession>A0A1F4TVU7</accession>
<evidence type="ECO:0000256" key="3">
    <source>
        <dbReference type="ARBA" id="ARBA00022691"/>
    </source>
</evidence>
<sequence length="358" mass="40137">MKTSDFDFVVPPELIAHEPAARRDQSRLMVLNRAKQTIEHKHFYDIIEYFIPGDLLVINDTKVMPANLVGRKSDGGGKVEVLLVSRRPRPASDHEVWECLVKPGKRLSVGSRIIFGDSEVTGTVLEKTESGEQIIEFSGDLDSYMHRAGEIPLPPYIKISTGQFPMSNEGNNSASNLKMRYQTVYADREGASAAPTAGLHFTPELLKNAQAKGIEIARVTLHTGLATFKPVYAENVEDHKMYFEEYEVPAETFAALTKAKRVVAVGTTSVRTLESVADLITPKAQRHESYKGSTNLFIYPGYRFNTAEVMVTNFHWPKTSLIMLVSAFAGREFIMRAYQEAIDQKYRFFSFGDAMLII</sequence>
<comment type="catalytic activity">
    <reaction evidence="5">
        <text>7-aminomethyl-7-carbaguanosine(34) in tRNA + S-adenosyl-L-methionine = epoxyqueuosine(34) in tRNA + adenine + L-methionine + 2 H(+)</text>
        <dbReference type="Rhea" id="RHEA:32155"/>
        <dbReference type="Rhea" id="RHEA-COMP:10342"/>
        <dbReference type="Rhea" id="RHEA-COMP:18582"/>
        <dbReference type="ChEBI" id="CHEBI:15378"/>
        <dbReference type="ChEBI" id="CHEBI:16708"/>
        <dbReference type="ChEBI" id="CHEBI:57844"/>
        <dbReference type="ChEBI" id="CHEBI:59789"/>
        <dbReference type="ChEBI" id="CHEBI:82833"/>
        <dbReference type="ChEBI" id="CHEBI:194443"/>
        <dbReference type="EC" id="2.4.99.17"/>
    </reaction>
</comment>
<dbReference type="GO" id="GO:0051075">
    <property type="term" value="F:S-adenosylmethionine:tRNA ribosyltransferase-isomerase activity"/>
    <property type="evidence" value="ECO:0007669"/>
    <property type="project" value="UniProtKB-EC"/>
</dbReference>
<dbReference type="InterPro" id="IPR036100">
    <property type="entry name" value="QueA_sf"/>
</dbReference>
<dbReference type="PANTHER" id="PTHR30307:SF0">
    <property type="entry name" value="S-ADENOSYLMETHIONINE:TRNA RIBOSYLTRANSFERASE-ISOMERASE"/>
    <property type="match status" value="1"/>
</dbReference>
<dbReference type="EC" id="2.4.99.17" evidence="5"/>
<dbReference type="InterPro" id="IPR042118">
    <property type="entry name" value="QueA_dom1"/>
</dbReference>